<keyword evidence="3" id="KW-1185">Reference proteome</keyword>
<feature type="region of interest" description="Disordered" evidence="1">
    <location>
        <begin position="174"/>
        <end position="193"/>
    </location>
</feature>
<dbReference type="InParanoid" id="E3N7T1"/>
<sequence length="193" mass="22509">MNTLWDPNDQDLMDFNRASLSTIIVTNETHYGQFSDFRNSDSEVFINMGRKAFKNIGSNSTVAQNKGKNDMIPKVKTRKRSTKATEQEKLMELAKKLIISHPEFTLEQAYSIETKRQAARKKREEEPKIDASIHLRIDEEMEQYMMERNENEYDKENLIAPKEGYHAEISVKLNQMEISDEDDPREEASQTNQ</sequence>
<dbReference type="AlphaFoldDB" id="E3N7T1"/>
<evidence type="ECO:0000313" key="2">
    <source>
        <dbReference type="EMBL" id="EFO89134.1"/>
    </source>
</evidence>
<organism evidence="3">
    <name type="scientific">Caenorhabditis remanei</name>
    <name type="common">Caenorhabditis vulgaris</name>
    <dbReference type="NCBI Taxonomy" id="31234"/>
    <lineage>
        <taxon>Eukaryota</taxon>
        <taxon>Metazoa</taxon>
        <taxon>Ecdysozoa</taxon>
        <taxon>Nematoda</taxon>
        <taxon>Chromadorea</taxon>
        <taxon>Rhabditida</taxon>
        <taxon>Rhabditina</taxon>
        <taxon>Rhabditomorpha</taxon>
        <taxon>Rhabditoidea</taxon>
        <taxon>Rhabditidae</taxon>
        <taxon>Peloderinae</taxon>
        <taxon>Caenorhabditis</taxon>
    </lineage>
</organism>
<dbReference type="HOGENOM" id="CLU_121592_0_0_1"/>
<evidence type="ECO:0000313" key="3">
    <source>
        <dbReference type="Proteomes" id="UP000008281"/>
    </source>
</evidence>
<protein>
    <submittedName>
        <fullName evidence="2">Uncharacterized protein</fullName>
    </submittedName>
</protein>
<dbReference type="EMBL" id="DS268551">
    <property type="protein sequence ID" value="EFO89134.1"/>
    <property type="molecule type" value="Genomic_DNA"/>
</dbReference>
<evidence type="ECO:0000256" key="1">
    <source>
        <dbReference type="SAM" id="MobiDB-lite"/>
    </source>
</evidence>
<accession>E3N7T1</accession>
<dbReference type="Proteomes" id="UP000008281">
    <property type="component" value="Unassembled WGS sequence"/>
</dbReference>
<reference evidence="2" key="1">
    <citation type="submission" date="2007-07" db="EMBL/GenBank/DDBJ databases">
        <title>PCAP assembly of the Caenorhabditis remanei genome.</title>
        <authorList>
            <consortium name="The Caenorhabditis remanei Sequencing Consortium"/>
            <person name="Wilson R.K."/>
        </authorList>
    </citation>
    <scope>NUCLEOTIDE SEQUENCE [LARGE SCALE GENOMIC DNA]</scope>
    <source>
        <strain evidence="2">PB4641</strain>
    </source>
</reference>
<gene>
    <name evidence="2" type="ORF">CRE_17496</name>
</gene>
<proteinExistence type="predicted"/>
<name>E3N7T1_CAERE</name>